<dbReference type="Pfam" id="PF10592">
    <property type="entry name" value="AIPR"/>
    <property type="match status" value="1"/>
</dbReference>
<accession>A0ABN0SNA4</accession>
<evidence type="ECO:0000259" key="1">
    <source>
        <dbReference type="Pfam" id="PF10592"/>
    </source>
</evidence>
<gene>
    <name evidence="2" type="ORF">NCCP602_16470</name>
</gene>
<dbReference type="RefSeq" id="WP_339392564.1">
    <property type="nucleotide sequence ID" value="NZ_BAAAAF010000005.1"/>
</dbReference>
<sequence>MILKSVEGKETWKSAYKHFSESHELGSDGIGLFAVDQKFGIDDVRSAAAESITGGGDDKKLDIIYVDLSRSLLVVAQCFESPVKKSSAPANKASDLNTAVAWLLSADLESVPDGIRSRVQEVRDALDAGSIRDFHLWYVHNAPESKNAASEVSNAEKTASRLLSKRGTVQVLGAQVGAETLERWYLGSRRAIKVNDQFELRVSDAIEASTDRWSAVTTLVSGTWLYNLFAEHKEDLFSANVRDYLGSRRSDANINNGIKETAKSEPSDFAVYNNGVTALVLDYKLGPRSKTGRRLNITGISVVNGAQTTGSVGSLEAKPPVELLVPIRFVKSSDEQLIDQIVRFNNLQNKVQAADFRSGDEIQNRLRSEFAAMPGVTYEGGRRGGSSDAIKRSRTSLASYTVGQVLTAFHGDPVAAYDKKAEIWVDDTMYSRVFSERTTASHILFTYSLYDAITTRVIDLRSKSRNPNESLTDAEEDELDFLSLKGANYLLVEVVARSLESILGKTIPNRFGLRFKSDPGLAKAAGYWNIVIDTILPLKDQLRGAFNKGRVTREGKEDAFIAFEGLFRALLNFQPDAFVDFAKRVKVESL</sequence>
<proteinExistence type="predicted"/>
<comment type="caution">
    <text evidence="2">The sequence shown here is derived from an EMBL/GenBank/DDBJ whole genome shotgun (WGS) entry which is preliminary data.</text>
</comment>
<evidence type="ECO:0000313" key="2">
    <source>
        <dbReference type="EMBL" id="GAA0035686.1"/>
    </source>
</evidence>
<protein>
    <recommendedName>
        <fullName evidence="1">Abortive phage infection protein C-terminal domain-containing protein</fullName>
    </recommendedName>
</protein>
<evidence type="ECO:0000313" key="3">
    <source>
        <dbReference type="Proteomes" id="UP001498238"/>
    </source>
</evidence>
<dbReference type="InterPro" id="IPR018891">
    <property type="entry name" value="AIPR_C"/>
</dbReference>
<dbReference type="Proteomes" id="UP001498238">
    <property type="component" value="Unassembled WGS sequence"/>
</dbReference>
<organism evidence="2 3">
    <name type="scientific">Brevibacterium metallidurans</name>
    <dbReference type="NCBI Taxonomy" id="1482676"/>
    <lineage>
        <taxon>Bacteria</taxon>
        <taxon>Bacillati</taxon>
        <taxon>Actinomycetota</taxon>
        <taxon>Actinomycetes</taxon>
        <taxon>Micrococcales</taxon>
        <taxon>Brevibacteriaceae</taxon>
        <taxon>Brevibacterium</taxon>
    </lineage>
</organism>
<name>A0ABN0SNA4_9MICO</name>
<reference evidence="2 3" key="1">
    <citation type="submission" date="2024-01" db="EMBL/GenBank/DDBJ databases">
        <title>Characterization of antibiotic resistant novel bacterial strains and their environmental applications.</title>
        <authorList>
            <person name="Manzoor S."/>
            <person name="Abbas S."/>
            <person name="Arshad M."/>
            <person name="Ahmed I."/>
        </authorList>
    </citation>
    <scope>NUCLEOTIDE SEQUENCE [LARGE SCALE GENOMIC DNA]</scope>
    <source>
        <strain evidence="2 3">NCCP-602</strain>
    </source>
</reference>
<feature type="domain" description="Abortive phage infection protein C-terminal" evidence="1">
    <location>
        <begin position="237"/>
        <end position="446"/>
    </location>
</feature>
<dbReference type="EMBL" id="BAAAAF010000005">
    <property type="protein sequence ID" value="GAA0035686.1"/>
    <property type="molecule type" value="Genomic_DNA"/>
</dbReference>
<keyword evidence="3" id="KW-1185">Reference proteome</keyword>